<dbReference type="SUPFAM" id="SSF52402">
    <property type="entry name" value="Adenine nucleotide alpha hydrolases-like"/>
    <property type="match status" value="1"/>
</dbReference>
<organism evidence="2 3">
    <name type="scientific">Platanthera guangdongensis</name>
    <dbReference type="NCBI Taxonomy" id="2320717"/>
    <lineage>
        <taxon>Eukaryota</taxon>
        <taxon>Viridiplantae</taxon>
        <taxon>Streptophyta</taxon>
        <taxon>Embryophyta</taxon>
        <taxon>Tracheophyta</taxon>
        <taxon>Spermatophyta</taxon>
        <taxon>Magnoliopsida</taxon>
        <taxon>Liliopsida</taxon>
        <taxon>Asparagales</taxon>
        <taxon>Orchidaceae</taxon>
        <taxon>Orchidoideae</taxon>
        <taxon>Orchideae</taxon>
        <taxon>Orchidinae</taxon>
        <taxon>Platanthera</taxon>
    </lineage>
</organism>
<evidence type="ECO:0000259" key="1">
    <source>
        <dbReference type="Pfam" id="PF00582"/>
    </source>
</evidence>
<evidence type="ECO:0000313" key="2">
    <source>
        <dbReference type="EMBL" id="KAK8938199.1"/>
    </source>
</evidence>
<dbReference type="InterPro" id="IPR014729">
    <property type="entry name" value="Rossmann-like_a/b/a_fold"/>
</dbReference>
<dbReference type="Proteomes" id="UP001412067">
    <property type="component" value="Unassembled WGS sequence"/>
</dbReference>
<sequence length="281" mass="31448">MGRANSRLRSFCLNRVATRVRVRSPLVESNSAPPAATGGRADAEGRRIMIAVDSSAEARIALLWALSHSVQSNDTLVLLKVSKPGKQNGECSFILNFTAFVIYGDFGIRQEEISRHGREISGPRAVHLSVNREFQNREAERKRSYELSGFQKKASTKKGKMRHYRNKDRLSNRIYDFTCYDSVVLVAIELSMVAGKERGPAIVEEARKQGASLLVLGQKKRSMTRRLLMVWAGAGMTTAGVVEYCVHNSSCMTLAVRRKGRRGDAGYLITTRRHKDFWLLA</sequence>
<dbReference type="PANTHER" id="PTHR47000">
    <property type="entry name" value="ADENINE NUCLEOTIDE ALPHA HYDROLASES-LIKE SUPERFAMILY PROTEIN"/>
    <property type="match status" value="1"/>
</dbReference>
<protein>
    <recommendedName>
        <fullName evidence="1">UspA domain-containing protein</fullName>
    </recommendedName>
</protein>
<dbReference type="Gene3D" id="3.40.50.620">
    <property type="entry name" value="HUPs"/>
    <property type="match status" value="1"/>
</dbReference>
<accession>A0ABR2LDW0</accession>
<comment type="caution">
    <text evidence="2">The sequence shown here is derived from an EMBL/GenBank/DDBJ whole genome shotgun (WGS) entry which is preliminary data.</text>
</comment>
<dbReference type="InterPro" id="IPR006016">
    <property type="entry name" value="UspA"/>
</dbReference>
<reference evidence="2 3" key="1">
    <citation type="journal article" date="2022" name="Nat. Plants">
        <title>Genomes of leafy and leafless Platanthera orchids illuminate the evolution of mycoheterotrophy.</title>
        <authorList>
            <person name="Li M.H."/>
            <person name="Liu K.W."/>
            <person name="Li Z."/>
            <person name="Lu H.C."/>
            <person name="Ye Q.L."/>
            <person name="Zhang D."/>
            <person name="Wang J.Y."/>
            <person name="Li Y.F."/>
            <person name="Zhong Z.M."/>
            <person name="Liu X."/>
            <person name="Yu X."/>
            <person name="Liu D.K."/>
            <person name="Tu X.D."/>
            <person name="Liu B."/>
            <person name="Hao Y."/>
            <person name="Liao X.Y."/>
            <person name="Jiang Y.T."/>
            <person name="Sun W.H."/>
            <person name="Chen J."/>
            <person name="Chen Y.Q."/>
            <person name="Ai Y."/>
            <person name="Zhai J.W."/>
            <person name="Wu S.S."/>
            <person name="Zhou Z."/>
            <person name="Hsiao Y.Y."/>
            <person name="Wu W.L."/>
            <person name="Chen Y.Y."/>
            <person name="Lin Y.F."/>
            <person name="Hsu J.L."/>
            <person name="Li C.Y."/>
            <person name="Wang Z.W."/>
            <person name="Zhao X."/>
            <person name="Zhong W.Y."/>
            <person name="Ma X.K."/>
            <person name="Ma L."/>
            <person name="Huang J."/>
            <person name="Chen G.Z."/>
            <person name="Huang M.Z."/>
            <person name="Huang L."/>
            <person name="Peng D.H."/>
            <person name="Luo Y.B."/>
            <person name="Zou S.Q."/>
            <person name="Chen S.P."/>
            <person name="Lan S."/>
            <person name="Tsai W.C."/>
            <person name="Van de Peer Y."/>
            <person name="Liu Z.J."/>
        </authorList>
    </citation>
    <scope>NUCLEOTIDE SEQUENCE [LARGE SCALE GENOMIC DNA]</scope>
    <source>
        <strain evidence="2">Lor288</strain>
    </source>
</reference>
<dbReference type="PANTHER" id="PTHR47000:SF1">
    <property type="entry name" value="ADENINE NUCLEOTIDE ALPHA HYDROLASES-LIKE SUPERFAMILY PROTEIN"/>
    <property type="match status" value="1"/>
</dbReference>
<dbReference type="EMBL" id="JBBWWR010000021">
    <property type="protein sequence ID" value="KAK8938199.1"/>
    <property type="molecule type" value="Genomic_DNA"/>
</dbReference>
<proteinExistence type="predicted"/>
<gene>
    <name evidence="2" type="ORF">KSP40_PGU022138</name>
</gene>
<name>A0ABR2LDW0_9ASPA</name>
<keyword evidence="3" id="KW-1185">Reference proteome</keyword>
<evidence type="ECO:0000313" key="3">
    <source>
        <dbReference type="Proteomes" id="UP001412067"/>
    </source>
</evidence>
<feature type="domain" description="UspA" evidence="1">
    <location>
        <begin position="193"/>
        <end position="257"/>
    </location>
</feature>
<dbReference type="Pfam" id="PF00582">
    <property type="entry name" value="Usp"/>
    <property type="match status" value="1"/>
</dbReference>